<proteinExistence type="predicted"/>
<dbReference type="Proteomes" id="UP001501237">
    <property type="component" value="Unassembled WGS sequence"/>
</dbReference>
<sequence>MFMLDECAAEARRVAELGERQLAGDELTWFHHGRHLNPNEAADLLGVSIEAVRRWSLFGWVRFLRLDSRSHYLYCEDDVMDLLRLCEGYGKPSARLIQARIRAVLAERRRLVSQAVPVEEIDEWRASSAGVSDALAGGRNHLKADRDLAAALAEVAPWVSSAVRSQDQFTSRALAHMAERGVRSFLHLGGGYPRARRVHELLVETPDVRAVYAEDDPLAFAHVRALLARGSAETRVVRTGLADIQRLLDCEPVQGLLAEGRPVGVLAVGLAHRFTHDRRAANALARLRDALPLGSYLAFTHPERTASLVTLIPGTEAYQWEKALLEAADLYSRHCVPVRLRTREQICRLLDGFDIPGGLTDLDRWYPPGRAVGRPNPDAPPVLAGVAFKAAPTRTRRERLTYLMDGLRRGANPPASTPATGRTTT</sequence>
<organism evidence="1 2">
    <name type="scientific">Actinocorallia longicatena</name>
    <dbReference type="NCBI Taxonomy" id="111803"/>
    <lineage>
        <taxon>Bacteria</taxon>
        <taxon>Bacillati</taxon>
        <taxon>Actinomycetota</taxon>
        <taxon>Actinomycetes</taxon>
        <taxon>Streptosporangiales</taxon>
        <taxon>Thermomonosporaceae</taxon>
        <taxon>Actinocorallia</taxon>
    </lineage>
</organism>
<dbReference type="InterPro" id="IPR009061">
    <property type="entry name" value="DNA-bd_dom_put_sf"/>
</dbReference>
<dbReference type="InterPro" id="IPR029063">
    <property type="entry name" value="SAM-dependent_MTases_sf"/>
</dbReference>
<keyword evidence="2" id="KW-1185">Reference proteome</keyword>
<dbReference type="SUPFAM" id="SSF46955">
    <property type="entry name" value="Putative DNA-binding domain"/>
    <property type="match status" value="1"/>
</dbReference>
<comment type="caution">
    <text evidence="1">The sequence shown here is derived from an EMBL/GenBank/DDBJ whole genome shotgun (WGS) entry which is preliminary data.</text>
</comment>
<dbReference type="EMBL" id="BAAAUV010000039">
    <property type="protein sequence ID" value="GAA3239827.1"/>
    <property type="molecule type" value="Genomic_DNA"/>
</dbReference>
<dbReference type="InterPro" id="IPR006764">
    <property type="entry name" value="SAM_dep_MeTrfase_SAV2177_type"/>
</dbReference>
<gene>
    <name evidence="1" type="ORF">GCM10010468_76220</name>
</gene>
<dbReference type="SUPFAM" id="SSF53335">
    <property type="entry name" value="S-adenosyl-L-methionine-dependent methyltransferases"/>
    <property type="match status" value="1"/>
</dbReference>
<evidence type="ECO:0000313" key="2">
    <source>
        <dbReference type="Proteomes" id="UP001501237"/>
    </source>
</evidence>
<protein>
    <submittedName>
        <fullName evidence="1">Uncharacterized protein</fullName>
    </submittedName>
</protein>
<evidence type="ECO:0000313" key="1">
    <source>
        <dbReference type="EMBL" id="GAA3239827.1"/>
    </source>
</evidence>
<dbReference type="Gene3D" id="3.40.50.150">
    <property type="entry name" value="Vaccinia Virus protein VP39"/>
    <property type="match status" value="1"/>
</dbReference>
<dbReference type="Pfam" id="PF04672">
    <property type="entry name" value="Methyltransf_19"/>
    <property type="match status" value="1"/>
</dbReference>
<name>A0ABP6QLE6_9ACTN</name>
<accession>A0ABP6QLE6</accession>
<reference evidence="2" key="1">
    <citation type="journal article" date="2019" name="Int. J. Syst. Evol. Microbiol.">
        <title>The Global Catalogue of Microorganisms (GCM) 10K type strain sequencing project: providing services to taxonomists for standard genome sequencing and annotation.</title>
        <authorList>
            <consortium name="The Broad Institute Genomics Platform"/>
            <consortium name="The Broad Institute Genome Sequencing Center for Infectious Disease"/>
            <person name="Wu L."/>
            <person name="Ma J."/>
        </authorList>
    </citation>
    <scope>NUCLEOTIDE SEQUENCE [LARGE SCALE GENOMIC DNA]</scope>
    <source>
        <strain evidence="2">JCM 9377</strain>
    </source>
</reference>